<sequence>MTLGVIHGYQSQGFGSQMLSFVENMARSERIEWIYLHVQLRNVVASRFYLKWNYRVVKIEKDYYKKLDGQSAIVLCKYL</sequence>
<gene>
    <name evidence="4" type="ORF">THOM_0291</name>
</gene>
<dbReference type="Proteomes" id="UP000011185">
    <property type="component" value="Unassembled WGS sequence"/>
</dbReference>
<dbReference type="GO" id="GO:0007064">
    <property type="term" value="P:mitotic sister chromatid cohesion"/>
    <property type="evidence" value="ECO:0007669"/>
    <property type="project" value="TreeGrafter"/>
</dbReference>
<accession>L7K0B5</accession>
<dbReference type="SUPFAM" id="SSF55729">
    <property type="entry name" value="Acyl-CoA N-acyltransferases (Nat)"/>
    <property type="match status" value="1"/>
</dbReference>
<dbReference type="GO" id="GO:0016747">
    <property type="term" value="F:acyltransferase activity, transferring groups other than amino-acyl groups"/>
    <property type="evidence" value="ECO:0007669"/>
    <property type="project" value="InterPro"/>
</dbReference>
<evidence type="ECO:0000256" key="2">
    <source>
        <dbReference type="ARBA" id="ARBA00023315"/>
    </source>
</evidence>
<dbReference type="InParanoid" id="L7K0B5"/>
<dbReference type="InterPro" id="IPR016181">
    <property type="entry name" value="Acyl_CoA_acyltransferase"/>
</dbReference>
<keyword evidence="1 4" id="KW-0808">Transferase</keyword>
<dbReference type="CDD" id="cd04301">
    <property type="entry name" value="NAT_SF"/>
    <property type="match status" value="1"/>
</dbReference>
<dbReference type="EMBL" id="JH993832">
    <property type="protein sequence ID" value="ELQ76577.1"/>
    <property type="molecule type" value="Genomic_DNA"/>
</dbReference>
<keyword evidence="2 4" id="KW-0012">Acyltransferase</keyword>
<keyword evidence="5" id="KW-1185">Reference proteome</keyword>
<dbReference type="HOGENOM" id="CLU_2607710_0_0_1"/>
<dbReference type="VEuPathDB" id="MicrosporidiaDB:THOM_0291"/>
<feature type="domain" description="N-acetyltransferase" evidence="3">
    <location>
        <begin position="1"/>
        <end position="79"/>
    </location>
</feature>
<dbReference type="Gene3D" id="3.40.630.30">
    <property type="match status" value="1"/>
</dbReference>
<dbReference type="STRING" id="72359.L7K0B5"/>
<dbReference type="Pfam" id="PF00583">
    <property type="entry name" value="Acetyltransf_1"/>
    <property type="match status" value="1"/>
</dbReference>
<reference evidence="4 5" key="1">
    <citation type="journal article" date="2012" name="PLoS Pathog.">
        <title>The genome of the obligate intracellular parasite Trachipleistophora hominis: new insights into microsporidian genome dynamics and reductive evolution.</title>
        <authorList>
            <person name="Heinz E."/>
            <person name="Williams T.A."/>
            <person name="Nakjang S."/>
            <person name="Noel C.J."/>
            <person name="Swan D.C."/>
            <person name="Goldberg A.V."/>
            <person name="Harris S.R."/>
            <person name="Weinmaier T."/>
            <person name="Markert S."/>
            <person name="Becher D."/>
            <person name="Bernhardt J."/>
            <person name="Dagan T."/>
            <person name="Hacker C."/>
            <person name="Lucocq J.M."/>
            <person name="Schweder T."/>
            <person name="Rattei T."/>
            <person name="Hall N."/>
            <person name="Hirt R.P."/>
            <person name="Embley T.M."/>
        </authorList>
    </citation>
    <scope>NUCLEOTIDE SEQUENCE [LARGE SCALE GENOMIC DNA]</scope>
</reference>
<evidence type="ECO:0000313" key="5">
    <source>
        <dbReference type="Proteomes" id="UP000011185"/>
    </source>
</evidence>
<protein>
    <submittedName>
        <fullName evidence="4">Putative N-acetyltransferase</fullName>
        <ecNumber evidence="4">2.3.1.-</ecNumber>
    </submittedName>
</protein>
<dbReference type="PROSITE" id="PS51186">
    <property type="entry name" value="GNAT"/>
    <property type="match status" value="1"/>
</dbReference>
<dbReference type="PANTHER" id="PTHR42919:SF8">
    <property type="entry name" value="N-ALPHA-ACETYLTRANSFERASE 50"/>
    <property type="match status" value="1"/>
</dbReference>
<dbReference type="OrthoDB" id="2193290at2759"/>
<dbReference type="PANTHER" id="PTHR42919">
    <property type="entry name" value="N-ALPHA-ACETYLTRANSFERASE"/>
    <property type="match status" value="1"/>
</dbReference>
<evidence type="ECO:0000313" key="4">
    <source>
        <dbReference type="EMBL" id="ELQ76577.1"/>
    </source>
</evidence>
<organism evidence="4 5">
    <name type="scientific">Trachipleistophora hominis</name>
    <name type="common">Microsporidian parasite</name>
    <dbReference type="NCBI Taxonomy" id="72359"/>
    <lineage>
        <taxon>Eukaryota</taxon>
        <taxon>Fungi</taxon>
        <taxon>Fungi incertae sedis</taxon>
        <taxon>Microsporidia</taxon>
        <taxon>Pleistophoridae</taxon>
        <taxon>Trachipleistophora</taxon>
    </lineage>
</organism>
<proteinExistence type="predicted"/>
<dbReference type="EC" id="2.3.1.-" evidence="4"/>
<dbReference type="InterPro" id="IPR051556">
    <property type="entry name" value="N-term/lysine_N-AcTrnsfr"/>
</dbReference>
<dbReference type="InterPro" id="IPR000182">
    <property type="entry name" value="GNAT_dom"/>
</dbReference>
<dbReference type="OMA" id="RIEWIYL"/>
<evidence type="ECO:0000259" key="3">
    <source>
        <dbReference type="PROSITE" id="PS51186"/>
    </source>
</evidence>
<name>L7K0B5_TRAHO</name>
<evidence type="ECO:0000256" key="1">
    <source>
        <dbReference type="ARBA" id="ARBA00022679"/>
    </source>
</evidence>
<dbReference type="AlphaFoldDB" id="L7K0B5"/>
<dbReference type="GO" id="GO:0031415">
    <property type="term" value="C:NatA complex"/>
    <property type="evidence" value="ECO:0007669"/>
    <property type="project" value="TreeGrafter"/>
</dbReference>